<dbReference type="InterPro" id="IPR003663">
    <property type="entry name" value="Sugar/inositol_transpt"/>
</dbReference>
<evidence type="ECO:0000256" key="2">
    <source>
        <dbReference type="ARBA" id="ARBA00022692"/>
    </source>
</evidence>
<dbReference type="PRINTS" id="PR00171">
    <property type="entry name" value="SUGRTRNSPORT"/>
</dbReference>
<dbReference type="Pfam" id="PF00083">
    <property type="entry name" value="Sugar_tr"/>
    <property type="match status" value="1"/>
</dbReference>
<dbReference type="NCBIfam" id="TIGR00879">
    <property type="entry name" value="SP"/>
    <property type="match status" value="1"/>
</dbReference>
<dbReference type="GO" id="GO:0016020">
    <property type="term" value="C:membrane"/>
    <property type="evidence" value="ECO:0007669"/>
    <property type="project" value="UniProtKB-SubCell"/>
</dbReference>
<feature type="coiled-coil region" evidence="7">
    <location>
        <begin position="249"/>
        <end position="276"/>
    </location>
</feature>
<evidence type="ECO:0000256" key="1">
    <source>
        <dbReference type="ARBA" id="ARBA00004141"/>
    </source>
</evidence>
<keyword evidence="3 8" id="KW-1133">Transmembrane helix</keyword>
<dbReference type="SUPFAM" id="SSF103473">
    <property type="entry name" value="MFS general substrate transporter"/>
    <property type="match status" value="1"/>
</dbReference>
<dbReference type="PROSITE" id="PS00216">
    <property type="entry name" value="SUGAR_TRANSPORT_1"/>
    <property type="match status" value="1"/>
</dbReference>
<feature type="transmembrane region" description="Helical" evidence="8">
    <location>
        <begin position="358"/>
        <end position="380"/>
    </location>
</feature>
<feature type="transmembrane region" description="Helical" evidence="8">
    <location>
        <begin position="454"/>
        <end position="475"/>
    </location>
</feature>
<keyword evidence="11" id="KW-1185">Reference proteome</keyword>
<dbReference type="EMBL" id="JADBJN010000003">
    <property type="protein sequence ID" value="KAG5670887.1"/>
    <property type="molecule type" value="Genomic_DNA"/>
</dbReference>
<feature type="transmembrane region" description="Helical" evidence="8">
    <location>
        <begin position="145"/>
        <end position="166"/>
    </location>
</feature>
<evidence type="ECO:0000256" key="5">
    <source>
        <dbReference type="ARBA" id="ARBA00023180"/>
    </source>
</evidence>
<comment type="subcellular location">
    <subcellularLocation>
        <location evidence="1">Membrane</location>
        <topology evidence="1">Multi-pass membrane protein</topology>
    </subcellularLocation>
</comment>
<evidence type="ECO:0000256" key="3">
    <source>
        <dbReference type="ARBA" id="ARBA00022989"/>
    </source>
</evidence>
<keyword evidence="6" id="KW-0813">Transport</keyword>
<feature type="transmembrane region" description="Helical" evidence="8">
    <location>
        <begin position="386"/>
        <end position="414"/>
    </location>
</feature>
<proteinExistence type="inferred from homology"/>
<feature type="transmembrane region" description="Helical" evidence="8">
    <location>
        <begin position="178"/>
        <end position="195"/>
    </location>
</feature>
<comment type="similarity">
    <text evidence="6">Belongs to the major facilitator superfamily. Sugar transporter (TC 2.A.1.1) family.</text>
</comment>
<dbReference type="PANTHER" id="PTHR23503">
    <property type="entry name" value="SOLUTE CARRIER FAMILY 2"/>
    <property type="match status" value="1"/>
</dbReference>
<dbReference type="InterPro" id="IPR005829">
    <property type="entry name" value="Sugar_transporter_CS"/>
</dbReference>
<feature type="transmembrane region" description="Helical" evidence="8">
    <location>
        <begin position="85"/>
        <end position="105"/>
    </location>
</feature>
<evidence type="ECO:0000256" key="4">
    <source>
        <dbReference type="ARBA" id="ARBA00023136"/>
    </source>
</evidence>
<feature type="transmembrane region" description="Helical" evidence="8">
    <location>
        <begin position="207"/>
        <end position="229"/>
    </location>
</feature>
<feature type="domain" description="Major facilitator superfamily (MFS) profile" evidence="9">
    <location>
        <begin position="37"/>
        <end position="479"/>
    </location>
</feature>
<feature type="transmembrane region" description="Helical" evidence="8">
    <location>
        <begin position="117"/>
        <end position="139"/>
    </location>
</feature>
<dbReference type="GO" id="GO:0015149">
    <property type="term" value="F:hexose transmembrane transporter activity"/>
    <property type="evidence" value="ECO:0007669"/>
    <property type="project" value="TreeGrafter"/>
</dbReference>
<evidence type="ECO:0000256" key="7">
    <source>
        <dbReference type="SAM" id="Coils"/>
    </source>
</evidence>
<comment type="caution">
    <text evidence="10">The sequence shown here is derived from an EMBL/GenBank/DDBJ whole genome shotgun (WGS) entry which is preliminary data.</text>
</comment>
<sequence>MNQNSEELANILKDKSPYANTLHRKTRGWNKTLLTTGLASTIGSAIVSGYNIAVINAPSSYMKDWANQTLISKYEIYLSPDGIELLWSFIVSIFLIGGVVGSLGGSYIADKIGRKSSYLTCVALFLLGSLCFQFCRTLSSVELMILGRIFVGLGAGTTMTCLPLYLSEIAPFQLRGTFGVLCSMGFTAGCVVGQIFSLQEILGTPELWHYCLSFQSVFLIICTIPYYMFPESPKYLYFIGDQSGALRELRKLCDNMDMAQEELNSMELLNEESNSNKTGILSVLSDPKLFLPLVLVICMQGGQQLSGINAVFYYSVSFFEAIGFTKANAEWANLGAGCLNLFVSFFSPVLMEKVDRRPLILLSSIGCGIFLLLLSIFYGYNYYSSSFPILCVIALLGYILLYQIGLGPIPFFAATELFEVAPRSSAMALASLSSWTCNFLVGMTFPTLRKSMGASVFLIFAVVCFALTALLKFYLPETRGKDINEITQLVDNGFRSRPVEQKDKMLTRINNELSI</sequence>
<evidence type="ECO:0000313" key="10">
    <source>
        <dbReference type="EMBL" id="KAG5670887.1"/>
    </source>
</evidence>
<keyword evidence="5" id="KW-0325">Glycoprotein</keyword>
<dbReference type="PROSITE" id="PS00217">
    <property type="entry name" value="SUGAR_TRANSPORT_2"/>
    <property type="match status" value="1"/>
</dbReference>
<keyword evidence="4 8" id="KW-0472">Membrane</keyword>
<organism evidence="10 11">
    <name type="scientific">Polypedilum vanderplanki</name>
    <name type="common">Sleeping chironomid midge</name>
    <dbReference type="NCBI Taxonomy" id="319348"/>
    <lineage>
        <taxon>Eukaryota</taxon>
        <taxon>Metazoa</taxon>
        <taxon>Ecdysozoa</taxon>
        <taxon>Arthropoda</taxon>
        <taxon>Hexapoda</taxon>
        <taxon>Insecta</taxon>
        <taxon>Pterygota</taxon>
        <taxon>Neoptera</taxon>
        <taxon>Endopterygota</taxon>
        <taxon>Diptera</taxon>
        <taxon>Nematocera</taxon>
        <taxon>Chironomoidea</taxon>
        <taxon>Chironomidae</taxon>
        <taxon>Chironominae</taxon>
        <taxon>Polypedilum</taxon>
        <taxon>Polypedilum</taxon>
    </lineage>
</organism>
<dbReference type="Gene3D" id="1.20.1250.20">
    <property type="entry name" value="MFS general substrate transporter like domains"/>
    <property type="match status" value="1"/>
</dbReference>
<dbReference type="InterPro" id="IPR036259">
    <property type="entry name" value="MFS_trans_sf"/>
</dbReference>
<dbReference type="InterPro" id="IPR005828">
    <property type="entry name" value="MFS_sugar_transport-like"/>
</dbReference>
<gene>
    <name evidence="10" type="ORF">PVAND_001119</name>
</gene>
<evidence type="ECO:0000256" key="8">
    <source>
        <dbReference type="SAM" id="Phobius"/>
    </source>
</evidence>
<dbReference type="AlphaFoldDB" id="A0A9J6BMK4"/>
<evidence type="ECO:0000313" key="11">
    <source>
        <dbReference type="Proteomes" id="UP001107558"/>
    </source>
</evidence>
<reference evidence="10" key="1">
    <citation type="submission" date="2021-03" db="EMBL/GenBank/DDBJ databases">
        <title>Chromosome level genome of the anhydrobiotic midge Polypedilum vanderplanki.</title>
        <authorList>
            <person name="Yoshida Y."/>
            <person name="Kikawada T."/>
            <person name="Gusev O."/>
        </authorList>
    </citation>
    <scope>NUCLEOTIDE SEQUENCE</scope>
    <source>
        <strain evidence="10">NIAS01</strain>
        <tissue evidence="10">Whole body or cell culture</tissue>
    </source>
</reference>
<dbReference type="PANTHER" id="PTHR23503:SF127">
    <property type="entry name" value="FI08437P-RELATED"/>
    <property type="match status" value="1"/>
</dbReference>
<dbReference type="OrthoDB" id="4540492at2759"/>
<name>A0A9J6BMK4_POLVA</name>
<dbReference type="InterPro" id="IPR020846">
    <property type="entry name" value="MFS_dom"/>
</dbReference>
<dbReference type="PROSITE" id="PS50850">
    <property type="entry name" value="MFS"/>
    <property type="match status" value="1"/>
</dbReference>
<evidence type="ECO:0000259" key="9">
    <source>
        <dbReference type="PROSITE" id="PS50850"/>
    </source>
</evidence>
<dbReference type="Proteomes" id="UP001107558">
    <property type="component" value="Chromosome 3"/>
</dbReference>
<evidence type="ECO:0000256" key="6">
    <source>
        <dbReference type="RuleBase" id="RU003346"/>
    </source>
</evidence>
<accession>A0A9J6BMK4</accession>
<feature type="transmembrane region" description="Helical" evidence="8">
    <location>
        <begin position="33"/>
        <end position="55"/>
    </location>
</feature>
<protein>
    <recommendedName>
        <fullName evidence="9">Major facilitator superfamily (MFS) profile domain-containing protein</fullName>
    </recommendedName>
</protein>
<keyword evidence="7" id="KW-0175">Coiled coil</keyword>
<dbReference type="InterPro" id="IPR045263">
    <property type="entry name" value="GLUT"/>
</dbReference>
<feature type="transmembrane region" description="Helical" evidence="8">
    <location>
        <begin position="334"/>
        <end position="351"/>
    </location>
</feature>
<keyword evidence="2 8" id="KW-0812">Transmembrane</keyword>
<feature type="transmembrane region" description="Helical" evidence="8">
    <location>
        <begin position="426"/>
        <end position="448"/>
    </location>
</feature>